<reference evidence="1 2" key="1">
    <citation type="submission" date="2013-09" db="EMBL/GenBank/DDBJ databases">
        <title>Genome sequencing of Arenimonas malthae.</title>
        <authorList>
            <person name="Chen F."/>
            <person name="Wang G."/>
        </authorList>
    </citation>
    <scope>NUCLEOTIDE SEQUENCE [LARGE SCALE GENOMIC DNA]</scope>
    <source>
        <strain evidence="1 2">CC-JY-1</strain>
    </source>
</reference>
<comment type="caution">
    <text evidence="1">The sequence shown here is derived from an EMBL/GenBank/DDBJ whole genome shotgun (WGS) entry which is preliminary data.</text>
</comment>
<keyword evidence="2" id="KW-1185">Reference proteome</keyword>
<dbReference type="Proteomes" id="UP000029392">
    <property type="component" value="Unassembled WGS sequence"/>
</dbReference>
<protein>
    <submittedName>
        <fullName evidence="1">Uncharacterized protein</fullName>
    </submittedName>
</protein>
<dbReference type="EMBL" id="AVCH01000193">
    <property type="protein sequence ID" value="KFN43279.1"/>
    <property type="molecule type" value="Genomic_DNA"/>
</dbReference>
<proteinExistence type="predicted"/>
<dbReference type="AlphaFoldDB" id="A0A091AX84"/>
<gene>
    <name evidence="1" type="ORF">N790_02615</name>
</gene>
<sequence length="176" mass="19548">MEYFITTVTSQCHDNLSTSRFGDQDGRQLRCIRKRLVVYLGQAAHQGKRGLRRKVDLSVLGTEMPGRCEGLARLVDCGHFETDGEGTHRSTRLAGHAGDHQCRVNPTRKQRTDGYVCEHSQADRVVDRFLDRSQRGLLTILPGRCFGLGDQVLELPPALRSAQESGNAGAPFRIMG</sequence>
<name>A0A091AX84_9GAMM</name>
<organism evidence="1 2">
    <name type="scientific">Arenimonas malthae CC-JY-1</name>
    <dbReference type="NCBI Taxonomy" id="1384054"/>
    <lineage>
        <taxon>Bacteria</taxon>
        <taxon>Pseudomonadati</taxon>
        <taxon>Pseudomonadota</taxon>
        <taxon>Gammaproteobacteria</taxon>
        <taxon>Lysobacterales</taxon>
        <taxon>Lysobacteraceae</taxon>
        <taxon>Arenimonas</taxon>
    </lineage>
</organism>
<accession>A0A091AX84</accession>
<evidence type="ECO:0000313" key="2">
    <source>
        <dbReference type="Proteomes" id="UP000029392"/>
    </source>
</evidence>
<evidence type="ECO:0000313" key="1">
    <source>
        <dbReference type="EMBL" id="KFN43279.1"/>
    </source>
</evidence>